<dbReference type="Gene3D" id="1.10.287.130">
    <property type="match status" value="1"/>
</dbReference>
<dbReference type="GO" id="GO:0005524">
    <property type="term" value="F:ATP binding"/>
    <property type="evidence" value="ECO:0007669"/>
    <property type="project" value="UniProtKB-KW"/>
</dbReference>
<dbReference type="SMART" id="SM00387">
    <property type="entry name" value="HATPase_c"/>
    <property type="match status" value="1"/>
</dbReference>
<dbReference type="InterPro" id="IPR036097">
    <property type="entry name" value="HisK_dim/P_sf"/>
</dbReference>
<keyword evidence="6" id="KW-0547">Nucleotide-binding</keyword>
<dbReference type="InterPro" id="IPR003594">
    <property type="entry name" value="HATPase_dom"/>
</dbReference>
<dbReference type="GO" id="GO:0004721">
    <property type="term" value="F:phosphoprotein phosphatase activity"/>
    <property type="evidence" value="ECO:0007669"/>
    <property type="project" value="TreeGrafter"/>
</dbReference>
<evidence type="ECO:0000256" key="7">
    <source>
        <dbReference type="ARBA" id="ARBA00022777"/>
    </source>
</evidence>
<keyword evidence="9" id="KW-0902">Two-component regulatory system</keyword>
<keyword evidence="10" id="KW-0472">Membrane</keyword>
<keyword evidence="5" id="KW-0808">Transferase</keyword>
<sequence>MNPTKQILLLSLQLLLTAILALFYAESNSSPLLWWCLLGSLAGVTGLLILSALHSRSQLQKLAAELRRAVNGNMKMRLLANEDHSWNEVLFTINELMEVLEQVQVEAARSQAARKTLLSSISHDIRTPLTSIIGYVDAIKDNIAGSDQEKQHYLDILSVKSKGLKVLIEDLFTMAKLDADELPLSPEAVDLAEIARETLIGFLPELDSQAMKLQLHIPEAPCMIMADRASLARIINNIIKNALLYGHEGGVLGVGLEDKHQDWELLIWDRGPGISQPELIHIFQRSYRGDQGRQAGHGGSGLGLAIAKALVQKNGGRIRVDSIPWEKTEFGLSFQKHDDSRQLRNS</sequence>
<dbReference type="Proteomes" id="UP000637643">
    <property type="component" value="Unassembled WGS sequence"/>
</dbReference>
<dbReference type="InterPro" id="IPR004358">
    <property type="entry name" value="Sig_transdc_His_kin-like_C"/>
</dbReference>
<keyword evidence="10" id="KW-0812">Transmembrane</keyword>
<evidence type="ECO:0000256" key="4">
    <source>
        <dbReference type="ARBA" id="ARBA00022553"/>
    </source>
</evidence>
<dbReference type="CDD" id="cd00082">
    <property type="entry name" value="HisKA"/>
    <property type="match status" value="1"/>
</dbReference>
<reference evidence="12" key="1">
    <citation type="journal article" date="2014" name="Int. J. Syst. Evol. Microbiol.">
        <title>Complete genome sequence of Corynebacterium casei LMG S-19264T (=DSM 44701T), isolated from a smear-ripened cheese.</title>
        <authorList>
            <consortium name="US DOE Joint Genome Institute (JGI-PGF)"/>
            <person name="Walter F."/>
            <person name="Albersmeier A."/>
            <person name="Kalinowski J."/>
            <person name="Ruckert C."/>
        </authorList>
    </citation>
    <scope>NUCLEOTIDE SEQUENCE</scope>
    <source>
        <strain evidence="12">CGMCC 1.16134</strain>
    </source>
</reference>
<dbReference type="Pfam" id="PF00512">
    <property type="entry name" value="HisKA"/>
    <property type="match status" value="1"/>
</dbReference>
<accession>A0A917D506</accession>
<evidence type="ECO:0000313" key="12">
    <source>
        <dbReference type="EMBL" id="GGG10526.1"/>
    </source>
</evidence>
<evidence type="ECO:0000256" key="9">
    <source>
        <dbReference type="ARBA" id="ARBA00023012"/>
    </source>
</evidence>
<keyword evidence="7 12" id="KW-0418">Kinase</keyword>
<evidence type="ECO:0000256" key="1">
    <source>
        <dbReference type="ARBA" id="ARBA00000085"/>
    </source>
</evidence>
<comment type="catalytic activity">
    <reaction evidence="1">
        <text>ATP + protein L-histidine = ADP + protein N-phospho-L-histidine.</text>
        <dbReference type="EC" id="2.7.13.3"/>
    </reaction>
</comment>
<dbReference type="RefSeq" id="WP_189031924.1">
    <property type="nucleotide sequence ID" value="NZ_BMKR01000050.1"/>
</dbReference>
<dbReference type="GO" id="GO:0005886">
    <property type="term" value="C:plasma membrane"/>
    <property type="evidence" value="ECO:0007669"/>
    <property type="project" value="TreeGrafter"/>
</dbReference>
<evidence type="ECO:0000256" key="6">
    <source>
        <dbReference type="ARBA" id="ARBA00022741"/>
    </source>
</evidence>
<dbReference type="InterPro" id="IPR050351">
    <property type="entry name" value="BphY/WalK/GraS-like"/>
</dbReference>
<keyword evidence="13" id="KW-1185">Reference proteome</keyword>
<evidence type="ECO:0000256" key="5">
    <source>
        <dbReference type="ARBA" id="ARBA00022679"/>
    </source>
</evidence>
<dbReference type="SUPFAM" id="SSF47384">
    <property type="entry name" value="Homodimeric domain of signal transducing histidine kinase"/>
    <property type="match status" value="1"/>
</dbReference>
<dbReference type="EC" id="2.7.13.3" evidence="3"/>
<evidence type="ECO:0000259" key="11">
    <source>
        <dbReference type="PROSITE" id="PS50109"/>
    </source>
</evidence>
<feature type="transmembrane region" description="Helical" evidence="10">
    <location>
        <begin position="7"/>
        <end position="26"/>
    </location>
</feature>
<dbReference type="AlphaFoldDB" id="A0A917D506"/>
<dbReference type="SUPFAM" id="SSF55874">
    <property type="entry name" value="ATPase domain of HSP90 chaperone/DNA topoisomerase II/histidine kinase"/>
    <property type="match status" value="1"/>
</dbReference>
<gene>
    <name evidence="12" type="ORF">GCM10010912_63660</name>
</gene>
<evidence type="ECO:0000256" key="8">
    <source>
        <dbReference type="ARBA" id="ARBA00022840"/>
    </source>
</evidence>
<keyword evidence="10" id="KW-1133">Transmembrane helix</keyword>
<organism evidence="12 13">
    <name type="scientific">Paenibacillus albidus</name>
    <dbReference type="NCBI Taxonomy" id="2041023"/>
    <lineage>
        <taxon>Bacteria</taxon>
        <taxon>Bacillati</taxon>
        <taxon>Bacillota</taxon>
        <taxon>Bacilli</taxon>
        <taxon>Bacillales</taxon>
        <taxon>Paenibacillaceae</taxon>
        <taxon>Paenibacillus</taxon>
    </lineage>
</organism>
<feature type="transmembrane region" description="Helical" evidence="10">
    <location>
        <begin position="32"/>
        <end position="53"/>
    </location>
</feature>
<comment type="caution">
    <text evidence="12">The sequence shown here is derived from an EMBL/GenBank/DDBJ whole genome shotgun (WGS) entry which is preliminary data.</text>
</comment>
<dbReference type="PRINTS" id="PR00344">
    <property type="entry name" value="BCTRLSENSOR"/>
</dbReference>
<comment type="subcellular location">
    <subcellularLocation>
        <location evidence="2">Membrane</location>
    </subcellularLocation>
</comment>
<evidence type="ECO:0000313" key="13">
    <source>
        <dbReference type="Proteomes" id="UP000637643"/>
    </source>
</evidence>
<dbReference type="PANTHER" id="PTHR45453">
    <property type="entry name" value="PHOSPHATE REGULON SENSOR PROTEIN PHOR"/>
    <property type="match status" value="1"/>
</dbReference>
<reference evidence="12" key="2">
    <citation type="submission" date="2020-09" db="EMBL/GenBank/DDBJ databases">
        <authorList>
            <person name="Sun Q."/>
            <person name="Zhou Y."/>
        </authorList>
    </citation>
    <scope>NUCLEOTIDE SEQUENCE</scope>
    <source>
        <strain evidence="12">CGMCC 1.16134</strain>
    </source>
</reference>
<protein>
    <recommendedName>
        <fullName evidence="3">histidine kinase</fullName>
        <ecNumber evidence="3">2.7.13.3</ecNumber>
    </recommendedName>
</protein>
<evidence type="ECO:0000256" key="2">
    <source>
        <dbReference type="ARBA" id="ARBA00004370"/>
    </source>
</evidence>
<evidence type="ECO:0000256" key="3">
    <source>
        <dbReference type="ARBA" id="ARBA00012438"/>
    </source>
</evidence>
<dbReference type="GO" id="GO:0016036">
    <property type="term" value="P:cellular response to phosphate starvation"/>
    <property type="evidence" value="ECO:0007669"/>
    <property type="project" value="TreeGrafter"/>
</dbReference>
<keyword evidence="4" id="KW-0597">Phosphoprotein</keyword>
<dbReference type="PROSITE" id="PS50109">
    <property type="entry name" value="HIS_KIN"/>
    <property type="match status" value="1"/>
</dbReference>
<dbReference type="InterPro" id="IPR003661">
    <property type="entry name" value="HisK_dim/P_dom"/>
</dbReference>
<dbReference type="SMART" id="SM00388">
    <property type="entry name" value="HisKA"/>
    <property type="match status" value="1"/>
</dbReference>
<dbReference type="Pfam" id="PF02518">
    <property type="entry name" value="HATPase_c"/>
    <property type="match status" value="1"/>
</dbReference>
<evidence type="ECO:0000256" key="10">
    <source>
        <dbReference type="SAM" id="Phobius"/>
    </source>
</evidence>
<keyword evidence="8" id="KW-0067">ATP-binding</keyword>
<feature type="domain" description="Histidine kinase" evidence="11">
    <location>
        <begin position="120"/>
        <end position="338"/>
    </location>
</feature>
<dbReference type="PANTHER" id="PTHR45453:SF1">
    <property type="entry name" value="PHOSPHATE REGULON SENSOR PROTEIN PHOR"/>
    <property type="match status" value="1"/>
</dbReference>
<dbReference type="GO" id="GO:0000155">
    <property type="term" value="F:phosphorelay sensor kinase activity"/>
    <property type="evidence" value="ECO:0007669"/>
    <property type="project" value="InterPro"/>
</dbReference>
<dbReference type="Gene3D" id="3.30.565.10">
    <property type="entry name" value="Histidine kinase-like ATPase, C-terminal domain"/>
    <property type="match status" value="1"/>
</dbReference>
<dbReference type="InterPro" id="IPR005467">
    <property type="entry name" value="His_kinase_dom"/>
</dbReference>
<name>A0A917D506_9BACL</name>
<dbReference type="EMBL" id="BMKR01000050">
    <property type="protein sequence ID" value="GGG10526.1"/>
    <property type="molecule type" value="Genomic_DNA"/>
</dbReference>
<proteinExistence type="predicted"/>
<dbReference type="InterPro" id="IPR036890">
    <property type="entry name" value="HATPase_C_sf"/>
</dbReference>